<evidence type="ECO:0000256" key="1">
    <source>
        <dbReference type="ARBA" id="ARBA00004167"/>
    </source>
</evidence>
<keyword evidence="4" id="KW-0812">Transmembrane</keyword>
<evidence type="ECO:0000256" key="2">
    <source>
        <dbReference type="ARBA" id="ARBA00022448"/>
    </source>
</evidence>
<evidence type="ECO:0000256" key="3">
    <source>
        <dbReference type="ARBA" id="ARBA00022927"/>
    </source>
</evidence>
<proteinExistence type="predicted"/>
<dbReference type="NCBIfam" id="TIGR02532">
    <property type="entry name" value="IV_pilin_GFxxxE"/>
    <property type="match status" value="1"/>
</dbReference>
<protein>
    <submittedName>
        <fullName evidence="5">Prepilin peptidase-dependent protein</fullName>
    </submittedName>
</protein>
<evidence type="ECO:0000313" key="6">
    <source>
        <dbReference type="Proteomes" id="UP000276061"/>
    </source>
</evidence>
<dbReference type="AlphaFoldDB" id="A0A3N0FVW5"/>
<sequence length="167" mass="18518">MAVMNRRNNARQQGFSLLELIVVVTIVALLTGGGLHSWLAYRQALLLEQHARHLLAFMTRIQANAYWHNQTESLWFKPVGDNWCIGYGAEPASCPPESAFVFTRAVQDAAIAEATSERWVFYGLRNAAQAGHLTLSNPAGRVRLVISARGRLRLCSESRSVQGIPLC</sequence>
<accession>A0A3N0FVW5</accession>
<dbReference type="Proteomes" id="UP000276061">
    <property type="component" value="Unassembled WGS sequence"/>
</dbReference>
<dbReference type="EMBL" id="RJLR01000028">
    <property type="protein sequence ID" value="RNM04028.1"/>
    <property type="molecule type" value="Genomic_DNA"/>
</dbReference>
<keyword evidence="4" id="KW-1133">Transmembrane helix</keyword>
<evidence type="ECO:0000313" key="5">
    <source>
        <dbReference type="EMBL" id="RNM04028.1"/>
    </source>
</evidence>
<dbReference type="GO" id="GO:0016020">
    <property type="term" value="C:membrane"/>
    <property type="evidence" value="ECO:0007669"/>
    <property type="project" value="UniProtKB-SubCell"/>
</dbReference>
<comment type="subcellular location">
    <subcellularLocation>
        <location evidence="1">Membrane</location>
        <topology evidence="1">Single-pass membrane protein</topology>
    </subcellularLocation>
</comment>
<gene>
    <name evidence="5" type="ORF">EF878_17015</name>
</gene>
<dbReference type="SUPFAM" id="SSF54523">
    <property type="entry name" value="Pili subunits"/>
    <property type="match status" value="1"/>
</dbReference>
<feature type="transmembrane region" description="Helical" evidence="4">
    <location>
        <begin position="20"/>
        <end position="41"/>
    </location>
</feature>
<keyword evidence="3" id="KW-0653">Protein transport</keyword>
<reference evidence="5 6" key="1">
    <citation type="submission" date="2018-11" db="EMBL/GenBank/DDBJ databases">
        <title>Characterization of surface water Dickeya isolates.</title>
        <authorList>
            <person name="Van Gijsegem F."/>
            <person name="Pedron J."/>
        </authorList>
    </citation>
    <scope>NUCLEOTIDE SEQUENCE [LARGE SCALE GENOMIC DNA]</scope>
    <source>
        <strain evidence="5 6">FVG1-MFV-O17</strain>
    </source>
</reference>
<keyword evidence="4" id="KW-0472">Membrane</keyword>
<dbReference type="NCBIfam" id="NF007800">
    <property type="entry name" value="PRK10506.1"/>
    <property type="match status" value="1"/>
</dbReference>
<dbReference type="RefSeq" id="WP_123253140.1">
    <property type="nucleotide sequence ID" value="NZ_RJLR01000028.1"/>
</dbReference>
<dbReference type="GO" id="GO:0015031">
    <property type="term" value="P:protein transport"/>
    <property type="evidence" value="ECO:0007669"/>
    <property type="project" value="UniProtKB-KW"/>
</dbReference>
<dbReference type="InterPro" id="IPR012902">
    <property type="entry name" value="N_methyl_site"/>
</dbReference>
<comment type="caution">
    <text evidence="5">The sequence shown here is derived from an EMBL/GenBank/DDBJ whole genome shotgun (WGS) entry which is preliminary data.</text>
</comment>
<dbReference type="OrthoDB" id="7065799at2"/>
<dbReference type="InterPro" id="IPR045584">
    <property type="entry name" value="Pilin-like"/>
</dbReference>
<dbReference type="Pfam" id="PF07963">
    <property type="entry name" value="N_methyl"/>
    <property type="match status" value="1"/>
</dbReference>
<name>A0A3N0FVW5_9GAMM</name>
<keyword evidence="2" id="KW-0813">Transport</keyword>
<evidence type="ECO:0000256" key="4">
    <source>
        <dbReference type="SAM" id="Phobius"/>
    </source>
</evidence>
<organism evidence="5 6">
    <name type="scientific">Dickeya undicola</name>
    <dbReference type="NCBI Taxonomy" id="1577887"/>
    <lineage>
        <taxon>Bacteria</taxon>
        <taxon>Pseudomonadati</taxon>
        <taxon>Pseudomonadota</taxon>
        <taxon>Gammaproteobacteria</taxon>
        <taxon>Enterobacterales</taxon>
        <taxon>Pectobacteriaceae</taxon>
        <taxon>Dickeya</taxon>
    </lineage>
</organism>